<gene>
    <name evidence="2" type="ORF">TNCT_210021</name>
</gene>
<sequence>MFLTQLARATDLASLSVVSAFYLASTTCTLLTYLRNIRPKSNSEHPPVHNGHELSFQVESLQRHSNERTSVQITSSESKLNMLRLQGPEIFVKWERERNAVNPLTTWGEIRVQADRMLSLGWETYLLPSPSNILIIISFEMFRKQQRESERITKRIVMGESVELRTVKMDYRGRRKLPQTHDKFQ</sequence>
<dbReference type="EMBL" id="BMAO01010387">
    <property type="protein sequence ID" value="GFQ66835.1"/>
    <property type="molecule type" value="Genomic_DNA"/>
</dbReference>
<keyword evidence="1" id="KW-0812">Transmembrane</keyword>
<dbReference type="Proteomes" id="UP000887116">
    <property type="component" value="Unassembled WGS sequence"/>
</dbReference>
<evidence type="ECO:0000256" key="1">
    <source>
        <dbReference type="SAM" id="Phobius"/>
    </source>
</evidence>
<feature type="transmembrane region" description="Helical" evidence="1">
    <location>
        <begin position="12"/>
        <end position="34"/>
    </location>
</feature>
<evidence type="ECO:0000313" key="3">
    <source>
        <dbReference type="Proteomes" id="UP000887116"/>
    </source>
</evidence>
<name>A0A8X6EZH7_TRICU</name>
<accession>A0A8X6EZH7</accession>
<evidence type="ECO:0000313" key="2">
    <source>
        <dbReference type="EMBL" id="GFQ66835.1"/>
    </source>
</evidence>
<dbReference type="AlphaFoldDB" id="A0A8X6EZH7"/>
<comment type="caution">
    <text evidence="2">The sequence shown here is derived from an EMBL/GenBank/DDBJ whole genome shotgun (WGS) entry which is preliminary data.</text>
</comment>
<keyword evidence="1" id="KW-1133">Transmembrane helix</keyword>
<keyword evidence="3" id="KW-1185">Reference proteome</keyword>
<organism evidence="2 3">
    <name type="scientific">Trichonephila clavata</name>
    <name type="common">Joro spider</name>
    <name type="synonym">Nephila clavata</name>
    <dbReference type="NCBI Taxonomy" id="2740835"/>
    <lineage>
        <taxon>Eukaryota</taxon>
        <taxon>Metazoa</taxon>
        <taxon>Ecdysozoa</taxon>
        <taxon>Arthropoda</taxon>
        <taxon>Chelicerata</taxon>
        <taxon>Arachnida</taxon>
        <taxon>Araneae</taxon>
        <taxon>Araneomorphae</taxon>
        <taxon>Entelegynae</taxon>
        <taxon>Araneoidea</taxon>
        <taxon>Nephilidae</taxon>
        <taxon>Trichonephila</taxon>
    </lineage>
</organism>
<protein>
    <submittedName>
        <fullName evidence="2">Uncharacterized protein</fullName>
    </submittedName>
</protein>
<reference evidence="2" key="1">
    <citation type="submission" date="2020-07" db="EMBL/GenBank/DDBJ databases">
        <title>Multicomponent nature underlies the extraordinary mechanical properties of spider dragline silk.</title>
        <authorList>
            <person name="Kono N."/>
            <person name="Nakamura H."/>
            <person name="Mori M."/>
            <person name="Yoshida Y."/>
            <person name="Ohtoshi R."/>
            <person name="Malay A.D."/>
            <person name="Moran D.A.P."/>
            <person name="Tomita M."/>
            <person name="Numata K."/>
            <person name="Arakawa K."/>
        </authorList>
    </citation>
    <scope>NUCLEOTIDE SEQUENCE</scope>
</reference>
<keyword evidence="1" id="KW-0472">Membrane</keyword>
<proteinExistence type="predicted"/>